<comment type="similarity">
    <text evidence="1">Belongs to the DNAI7 family.</text>
</comment>
<evidence type="ECO:0000259" key="3">
    <source>
        <dbReference type="Pfam" id="PF12366"/>
    </source>
</evidence>
<dbReference type="GeneID" id="6493069"/>
<evidence type="ECO:0000313" key="6">
    <source>
        <dbReference type="Proteomes" id="UP000007801"/>
    </source>
</evidence>
<protein>
    <recommendedName>
        <fullName evidence="7">CASC1 C-terminal domain-containing protein</fullName>
    </recommendedName>
</protein>
<feature type="region of interest" description="Disordered" evidence="2">
    <location>
        <begin position="521"/>
        <end position="574"/>
    </location>
</feature>
<dbReference type="eggNOG" id="ENOG502T81V">
    <property type="taxonomic scope" value="Eukaryota"/>
</dbReference>
<feature type="domain" description="CASC1 C-terminal" evidence="3">
    <location>
        <begin position="853"/>
        <end position="1074"/>
    </location>
</feature>
<feature type="region of interest" description="Disordered" evidence="2">
    <location>
        <begin position="348"/>
        <end position="374"/>
    </location>
</feature>
<sequence length="1122" mass="130111">MVRRSKKRTSESRLSVAVITEEEWMARTLKYVQRLQDLHTSSNLVKEAKEECTELMFQQLMNEKWKTYVSCDGLPDSEQPRDIRSFLFQLRTEEKANKKDDISWVLSVDERSILSQAPERQDFTRETLLETTRPEIGKFYDDTILRILETLKRVQQTLREEDTILSMPVTRVFEMAKMPAELYAEIVTFFDKLSYRVISSPESYMTAKGCMLADYCYKAKNFNFQLWGLQDVPVRFNYMTLPLLYADLGCVGVTVQLPLSVLHDNLTLRCIHFFFDPYSHLAKSYELPGDQGNTPICGIMNIEDSAASEWAAQVDIQEELMLKMSNQMQVYQDAMEVIEAEKTKIAENKEMRLENKPPSKLPKKPQELPEGKVPDPYKIFIDREEQECKDFFMETFNPRNINLLPFEVNLRQYIMMGGIYSMVFLRKPKHTAFQKFNITMHEEGRTLHVEQLQADIGLEDEVGPSGTKRSHDFSLITEPDLHLNQDDLPYFILTFKMPLHLCRWGEPMVCQFIEEEVQGPEAEVEELTEDVDKKHKKKPKKPRKPENPTSARRSTISKSVAESQASADLSARGKPISHRSLAVRESSLNIYRPSAIDLLRRSASYPSVPADLVKNFYLQQGPLKKKEMQIMQRYCIPLLLSSFKFPQEFRDEALEDEQTNKKSVGPLYRRRVIEADVEKDVTADVYTFNYEDQSKPERIYPIFERTPEMNMEENELKPQDSQHSQGDDMTLYQFMTTLENIKGKYEESAKKIFNQTAPQGVKIPRRLHHADTPVSSSRVERAGSRSRRNTSVVLASNKDAPSSTTVGVESEKDAETDLGDSEIGDGTGARKSRIPGLTPSAAPTSKKYVELTKVTHWTTEYILESNFDYELKVLTVKTDRLGDFGFAYPRYIHFPFRNWELDQNELNPDELIFTVDTQFVRVVFFISNKGIRGYVIDIPKEYVANPLKYLEITEPIVDFVELRKRFQDMNLNVFAELDASCYIDQGYFSIKHLAAELHVYDIMSIHCKLMKFYRSDWNRLATNRDLILRLRNPKDMHDASEVTARVTPESATFVEVSEVCTENVDVIKLSYQSTWRNIGSYTDLHQLINSMYPNATDMRNRDSKQMFYLQELLREIRPLSFS</sequence>
<feature type="compositionally biased region" description="Polar residues" evidence="2">
    <location>
        <begin position="789"/>
        <end position="807"/>
    </location>
</feature>
<feature type="region of interest" description="Disordered" evidence="2">
    <location>
        <begin position="756"/>
        <end position="839"/>
    </location>
</feature>
<feature type="compositionally biased region" description="Polar residues" evidence="2">
    <location>
        <begin position="547"/>
        <end position="567"/>
    </location>
</feature>
<feature type="domain" description="IC97/Casc1 N-terminal" evidence="4">
    <location>
        <begin position="13"/>
        <end position="227"/>
    </location>
</feature>
<gene>
    <name evidence="5" type="primary">Dana\GF10195</name>
    <name evidence="5" type="synonym">dana_GLEANR_10152</name>
    <name evidence="5" type="ORF">GF10195</name>
</gene>
<dbReference type="OrthoDB" id="7737418at2759"/>
<dbReference type="PANTHER" id="PTHR20929:SF11">
    <property type="entry name" value="DYNEIN AXONEMAL INTERMEDIATE CHAIN 7"/>
    <property type="match status" value="1"/>
</dbReference>
<dbReference type="Pfam" id="PF12366">
    <property type="entry name" value="Casc1_C"/>
    <property type="match status" value="1"/>
</dbReference>
<dbReference type="KEGG" id="dan:6493069"/>
<feature type="compositionally biased region" description="Basic and acidic residues" evidence="2">
    <location>
        <begin position="364"/>
        <end position="374"/>
    </location>
</feature>
<feature type="compositionally biased region" description="Basic residues" evidence="2">
    <location>
        <begin position="534"/>
        <end position="543"/>
    </location>
</feature>
<organism evidence="5 6">
    <name type="scientific">Drosophila ananassae</name>
    <name type="common">Fruit fly</name>
    <dbReference type="NCBI Taxonomy" id="7217"/>
    <lineage>
        <taxon>Eukaryota</taxon>
        <taxon>Metazoa</taxon>
        <taxon>Ecdysozoa</taxon>
        <taxon>Arthropoda</taxon>
        <taxon>Hexapoda</taxon>
        <taxon>Insecta</taxon>
        <taxon>Pterygota</taxon>
        <taxon>Neoptera</taxon>
        <taxon>Endopterygota</taxon>
        <taxon>Diptera</taxon>
        <taxon>Brachycera</taxon>
        <taxon>Muscomorpha</taxon>
        <taxon>Ephydroidea</taxon>
        <taxon>Drosophilidae</taxon>
        <taxon>Drosophila</taxon>
        <taxon>Sophophora</taxon>
    </lineage>
</organism>
<keyword evidence="6" id="KW-1185">Reference proteome</keyword>
<dbReference type="HOGENOM" id="CLU_009577_0_0_1"/>
<evidence type="ECO:0000259" key="4">
    <source>
        <dbReference type="Pfam" id="PF15927"/>
    </source>
</evidence>
<evidence type="ECO:0000313" key="5">
    <source>
        <dbReference type="EMBL" id="EDV39790.2"/>
    </source>
</evidence>
<dbReference type="InParanoid" id="B3M6V4"/>
<dbReference type="EMBL" id="CH902618">
    <property type="protein sequence ID" value="EDV39790.2"/>
    <property type="molecule type" value="Genomic_DNA"/>
</dbReference>
<dbReference type="InterPro" id="IPR023247">
    <property type="entry name" value="IC97/Dnai7-like"/>
</dbReference>
<feature type="compositionally biased region" description="Basic and acidic residues" evidence="2">
    <location>
        <begin position="348"/>
        <end position="357"/>
    </location>
</feature>
<dbReference type="Proteomes" id="UP000007801">
    <property type="component" value="Unassembled WGS sequence"/>
</dbReference>
<evidence type="ECO:0000256" key="2">
    <source>
        <dbReference type="SAM" id="MobiDB-lite"/>
    </source>
</evidence>
<dbReference type="InterPro" id="IPR022110">
    <property type="entry name" value="CASC1_C"/>
</dbReference>
<dbReference type="GO" id="GO:0048487">
    <property type="term" value="F:beta-tubulin binding"/>
    <property type="evidence" value="ECO:0007669"/>
    <property type="project" value="TreeGrafter"/>
</dbReference>
<evidence type="ECO:0000256" key="1">
    <source>
        <dbReference type="ARBA" id="ARBA00024332"/>
    </source>
</evidence>
<dbReference type="STRING" id="7217.B3M6V4"/>
<name>B3M6V4_DROAN</name>
<dbReference type="GO" id="GO:0008017">
    <property type="term" value="F:microtubule binding"/>
    <property type="evidence" value="ECO:0007669"/>
    <property type="project" value="TreeGrafter"/>
</dbReference>
<reference evidence="5 6" key="1">
    <citation type="journal article" date="2007" name="Nature">
        <title>Evolution of genes and genomes on the Drosophila phylogeny.</title>
        <authorList>
            <consortium name="Drosophila 12 Genomes Consortium"/>
            <person name="Clark A.G."/>
            <person name="Eisen M.B."/>
            <person name="Smith D.R."/>
            <person name="Bergman C.M."/>
            <person name="Oliver B."/>
            <person name="Markow T.A."/>
            <person name="Kaufman T.C."/>
            <person name="Kellis M."/>
            <person name="Gelbart W."/>
            <person name="Iyer V.N."/>
            <person name="Pollard D.A."/>
            <person name="Sackton T.B."/>
            <person name="Larracuente A.M."/>
            <person name="Singh N.D."/>
            <person name="Abad J.P."/>
            <person name="Abt D.N."/>
            <person name="Adryan B."/>
            <person name="Aguade M."/>
            <person name="Akashi H."/>
            <person name="Anderson W.W."/>
            <person name="Aquadro C.F."/>
            <person name="Ardell D.H."/>
            <person name="Arguello R."/>
            <person name="Artieri C.G."/>
            <person name="Barbash D.A."/>
            <person name="Barker D."/>
            <person name="Barsanti P."/>
            <person name="Batterham P."/>
            <person name="Batzoglou S."/>
            <person name="Begun D."/>
            <person name="Bhutkar A."/>
            <person name="Blanco E."/>
            <person name="Bosak S.A."/>
            <person name="Bradley R.K."/>
            <person name="Brand A.D."/>
            <person name="Brent M.R."/>
            <person name="Brooks A.N."/>
            <person name="Brown R.H."/>
            <person name="Butlin R.K."/>
            <person name="Caggese C."/>
            <person name="Calvi B.R."/>
            <person name="Bernardo de Carvalho A."/>
            <person name="Caspi A."/>
            <person name="Castrezana S."/>
            <person name="Celniker S.E."/>
            <person name="Chang J.L."/>
            <person name="Chapple C."/>
            <person name="Chatterji S."/>
            <person name="Chinwalla A."/>
            <person name="Civetta A."/>
            <person name="Clifton S.W."/>
            <person name="Comeron J.M."/>
            <person name="Costello J.C."/>
            <person name="Coyne J.A."/>
            <person name="Daub J."/>
            <person name="David R.G."/>
            <person name="Delcher A.L."/>
            <person name="Delehaunty K."/>
            <person name="Do C.B."/>
            <person name="Ebling H."/>
            <person name="Edwards K."/>
            <person name="Eickbush T."/>
            <person name="Evans J.D."/>
            <person name="Filipski A."/>
            <person name="Findeiss S."/>
            <person name="Freyhult E."/>
            <person name="Fulton L."/>
            <person name="Fulton R."/>
            <person name="Garcia A.C."/>
            <person name="Gardiner A."/>
            <person name="Garfield D.A."/>
            <person name="Garvin B.E."/>
            <person name="Gibson G."/>
            <person name="Gilbert D."/>
            <person name="Gnerre S."/>
            <person name="Godfrey J."/>
            <person name="Good R."/>
            <person name="Gotea V."/>
            <person name="Gravely B."/>
            <person name="Greenberg A.J."/>
            <person name="Griffiths-Jones S."/>
            <person name="Gross S."/>
            <person name="Guigo R."/>
            <person name="Gustafson E.A."/>
            <person name="Haerty W."/>
            <person name="Hahn M.W."/>
            <person name="Halligan D.L."/>
            <person name="Halpern A.L."/>
            <person name="Halter G.M."/>
            <person name="Han M.V."/>
            <person name="Heger A."/>
            <person name="Hillier L."/>
            <person name="Hinrichs A.S."/>
            <person name="Holmes I."/>
            <person name="Hoskins R.A."/>
            <person name="Hubisz M.J."/>
            <person name="Hultmark D."/>
            <person name="Huntley M.A."/>
            <person name="Jaffe D.B."/>
            <person name="Jagadeeshan S."/>
            <person name="Jeck W.R."/>
            <person name="Johnson J."/>
            <person name="Jones C.D."/>
            <person name="Jordan W.C."/>
            <person name="Karpen G.H."/>
            <person name="Kataoka E."/>
            <person name="Keightley P.D."/>
            <person name="Kheradpour P."/>
            <person name="Kirkness E.F."/>
            <person name="Koerich L.B."/>
            <person name="Kristiansen K."/>
            <person name="Kudrna D."/>
            <person name="Kulathinal R.J."/>
            <person name="Kumar S."/>
            <person name="Kwok R."/>
            <person name="Lander E."/>
            <person name="Langley C.H."/>
            <person name="Lapoint R."/>
            <person name="Lazzaro B.P."/>
            <person name="Lee S.J."/>
            <person name="Levesque L."/>
            <person name="Li R."/>
            <person name="Lin C.F."/>
            <person name="Lin M.F."/>
            <person name="Lindblad-Toh K."/>
            <person name="Llopart A."/>
            <person name="Long M."/>
            <person name="Low L."/>
            <person name="Lozovsky E."/>
            <person name="Lu J."/>
            <person name="Luo M."/>
            <person name="Machado C.A."/>
            <person name="Makalowski W."/>
            <person name="Marzo M."/>
            <person name="Matsuda M."/>
            <person name="Matzkin L."/>
            <person name="McAllister B."/>
            <person name="McBride C.S."/>
            <person name="McKernan B."/>
            <person name="McKernan K."/>
            <person name="Mendez-Lago M."/>
            <person name="Minx P."/>
            <person name="Mollenhauer M.U."/>
            <person name="Montooth K."/>
            <person name="Mount S.M."/>
            <person name="Mu X."/>
            <person name="Myers E."/>
            <person name="Negre B."/>
            <person name="Newfeld S."/>
            <person name="Nielsen R."/>
            <person name="Noor M.A."/>
            <person name="O'Grady P."/>
            <person name="Pachter L."/>
            <person name="Papaceit M."/>
            <person name="Parisi M.J."/>
            <person name="Parisi M."/>
            <person name="Parts L."/>
            <person name="Pedersen J.S."/>
            <person name="Pesole G."/>
            <person name="Phillippy A.M."/>
            <person name="Ponting C.P."/>
            <person name="Pop M."/>
            <person name="Porcelli D."/>
            <person name="Powell J.R."/>
            <person name="Prohaska S."/>
            <person name="Pruitt K."/>
            <person name="Puig M."/>
            <person name="Quesneville H."/>
            <person name="Ram K.R."/>
            <person name="Rand D."/>
            <person name="Rasmussen M.D."/>
            <person name="Reed L.K."/>
            <person name="Reenan R."/>
            <person name="Reily A."/>
            <person name="Remington K.A."/>
            <person name="Rieger T.T."/>
            <person name="Ritchie M.G."/>
            <person name="Robin C."/>
            <person name="Rogers Y.H."/>
            <person name="Rohde C."/>
            <person name="Rozas J."/>
            <person name="Rubenfield M.J."/>
            <person name="Ruiz A."/>
            <person name="Russo S."/>
            <person name="Salzberg S.L."/>
            <person name="Sanchez-Gracia A."/>
            <person name="Saranga D.J."/>
            <person name="Sato H."/>
            <person name="Schaeffer S.W."/>
            <person name="Schatz M.C."/>
            <person name="Schlenke T."/>
            <person name="Schwartz R."/>
            <person name="Segarra C."/>
            <person name="Singh R.S."/>
            <person name="Sirot L."/>
            <person name="Sirota M."/>
            <person name="Sisneros N.B."/>
            <person name="Smith C.D."/>
            <person name="Smith T.F."/>
            <person name="Spieth J."/>
            <person name="Stage D.E."/>
            <person name="Stark A."/>
            <person name="Stephan W."/>
            <person name="Strausberg R.L."/>
            <person name="Strempel S."/>
            <person name="Sturgill D."/>
            <person name="Sutton G."/>
            <person name="Sutton G.G."/>
            <person name="Tao W."/>
            <person name="Teichmann S."/>
            <person name="Tobari Y.N."/>
            <person name="Tomimura Y."/>
            <person name="Tsolas J.M."/>
            <person name="Valente V.L."/>
            <person name="Venter E."/>
            <person name="Venter J.C."/>
            <person name="Vicario S."/>
            <person name="Vieira F.G."/>
            <person name="Vilella A.J."/>
            <person name="Villasante A."/>
            <person name="Walenz B."/>
            <person name="Wang J."/>
            <person name="Wasserman M."/>
            <person name="Watts T."/>
            <person name="Wilson D."/>
            <person name="Wilson R.K."/>
            <person name="Wing R.A."/>
            <person name="Wolfner M.F."/>
            <person name="Wong A."/>
            <person name="Wong G.K."/>
            <person name="Wu C.I."/>
            <person name="Wu G."/>
            <person name="Yamamoto D."/>
            <person name="Yang H.P."/>
            <person name="Yang S.P."/>
            <person name="Yorke J.A."/>
            <person name="Yoshida K."/>
            <person name="Zdobnov E."/>
            <person name="Zhang P."/>
            <person name="Zhang Y."/>
            <person name="Zimin A.V."/>
            <person name="Baldwin J."/>
            <person name="Abdouelleil A."/>
            <person name="Abdulkadir J."/>
            <person name="Abebe A."/>
            <person name="Abera B."/>
            <person name="Abreu J."/>
            <person name="Acer S.C."/>
            <person name="Aftuck L."/>
            <person name="Alexander A."/>
            <person name="An P."/>
            <person name="Anderson E."/>
            <person name="Anderson S."/>
            <person name="Arachi H."/>
            <person name="Azer M."/>
            <person name="Bachantsang P."/>
            <person name="Barry A."/>
            <person name="Bayul T."/>
            <person name="Berlin A."/>
            <person name="Bessette D."/>
            <person name="Bloom T."/>
            <person name="Blye J."/>
            <person name="Boguslavskiy L."/>
            <person name="Bonnet C."/>
            <person name="Boukhgalter B."/>
            <person name="Bourzgui I."/>
            <person name="Brown A."/>
            <person name="Cahill P."/>
            <person name="Channer S."/>
            <person name="Cheshatsang Y."/>
            <person name="Chuda L."/>
            <person name="Citroen M."/>
            <person name="Collymore A."/>
            <person name="Cooke P."/>
            <person name="Costello M."/>
            <person name="D'Aco K."/>
            <person name="Daza R."/>
            <person name="De Haan G."/>
            <person name="DeGray S."/>
            <person name="DeMaso C."/>
            <person name="Dhargay N."/>
            <person name="Dooley K."/>
            <person name="Dooley E."/>
            <person name="Doricent M."/>
            <person name="Dorje P."/>
            <person name="Dorjee K."/>
            <person name="Dupes A."/>
            <person name="Elong R."/>
            <person name="Falk J."/>
            <person name="Farina A."/>
            <person name="Faro S."/>
            <person name="Ferguson D."/>
            <person name="Fisher S."/>
            <person name="Foley C.D."/>
            <person name="Franke A."/>
            <person name="Friedrich D."/>
            <person name="Gadbois L."/>
            <person name="Gearin G."/>
            <person name="Gearin C.R."/>
            <person name="Giannoukos G."/>
            <person name="Goode T."/>
            <person name="Graham J."/>
            <person name="Grandbois E."/>
            <person name="Grewal S."/>
            <person name="Gyaltsen K."/>
            <person name="Hafez N."/>
            <person name="Hagos B."/>
            <person name="Hall J."/>
            <person name="Henson C."/>
            <person name="Hollinger A."/>
            <person name="Honan T."/>
            <person name="Huard M.D."/>
            <person name="Hughes L."/>
            <person name="Hurhula B."/>
            <person name="Husby M.E."/>
            <person name="Kamat A."/>
            <person name="Kanga B."/>
            <person name="Kashin S."/>
            <person name="Khazanovich D."/>
            <person name="Kisner P."/>
            <person name="Lance K."/>
            <person name="Lara M."/>
            <person name="Lee W."/>
            <person name="Lennon N."/>
            <person name="Letendre F."/>
            <person name="LeVine R."/>
            <person name="Lipovsky A."/>
            <person name="Liu X."/>
            <person name="Liu J."/>
            <person name="Liu S."/>
            <person name="Lokyitsang T."/>
            <person name="Lokyitsang Y."/>
            <person name="Lubonja R."/>
            <person name="Lui A."/>
            <person name="MacDonald P."/>
            <person name="Magnisalis V."/>
            <person name="Maru K."/>
            <person name="Matthews C."/>
            <person name="McCusker W."/>
            <person name="McDonough S."/>
            <person name="Mehta T."/>
            <person name="Meldrim J."/>
            <person name="Meneus L."/>
            <person name="Mihai O."/>
            <person name="Mihalev A."/>
            <person name="Mihova T."/>
            <person name="Mittelman R."/>
            <person name="Mlenga V."/>
            <person name="Montmayeur A."/>
            <person name="Mulrain L."/>
            <person name="Navidi A."/>
            <person name="Naylor J."/>
            <person name="Negash T."/>
            <person name="Nguyen T."/>
            <person name="Nguyen N."/>
            <person name="Nicol R."/>
            <person name="Norbu C."/>
            <person name="Norbu N."/>
            <person name="Novod N."/>
            <person name="O'Neill B."/>
            <person name="Osman S."/>
            <person name="Markiewicz E."/>
            <person name="Oyono O.L."/>
            <person name="Patti C."/>
            <person name="Phunkhang P."/>
            <person name="Pierre F."/>
            <person name="Priest M."/>
            <person name="Raghuraman S."/>
            <person name="Rege F."/>
            <person name="Reyes R."/>
            <person name="Rise C."/>
            <person name="Rogov P."/>
            <person name="Ross K."/>
            <person name="Ryan E."/>
            <person name="Settipalli S."/>
            <person name="Shea T."/>
            <person name="Sherpa N."/>
            <person name="Shi L."/>
            <person name="Shih D."/>
            <person name="Sparrow T."/>
            <person name="Spaulding J."/>
            <person name="Stalker J."/>
            <person name="Stange-Thomann N."/>
            <person name="Stavropoulos S."/>
            <person name="Stone C."/>
            <person name="Strader C."/>
            <person name="Tesfaye S."/>
            <person name="Thomson T."/>
            <person name="Thoulutsang Y."/>
            <person name="Thoulutsang D."/>
            <person name="Topham K."/>
            <person name="Topping I."/>
            <person name="Tsamla T."/>
            <person name="Vassiliev H."/>
            <person name="Vo A."/>
            <person name="Wangchuk T."/>
            <person name="Wangdi T."/>
            <person name="Weiand M."/>
            <person name="Wilkinson J."/>
            <person name="Wilson A."/>
            <person name="Yadav S."/>
            <person name="Young G."/>
            <person name="Yu Q."/>
            <person name="Zembek L."/>
            <person name="Zhong D."/>
            <person name="Zimmer A."/>
            <person name="Zwirko Z."/>
            <person name="Jaffe D.B."/>
            <person name="Alvarez P."/>
            <person name="Brockman W."/>
            <person name="Butler J."/>
            <person name="Chin C."/>
            <person name="Gnerre S."/>
            <person name="Grabherr M."/>
            <person name="Kleber M."/>
            <person name="Mauceli E."/>
            <person name="MacCallum I."/>
        </authorList>
    </citation>
    <scope>NUCLEOTIDE SEQUENCE [LARGE SCALE GENOMIC DNA]</scope>
    <source>
        <strain evidence="6">Tucson 14024-0371.13</strain>
    </source>
</reference>
<dbReference type="Pfam" id="PF15927">
    <property type="entry name" value="Casc1_N"/>
    <property type="match status" value="1"/>
</dbReference>
<proteinExistence type="inferred from homology"/>
<dbReference type="PANTHER" id="PTHR20929">
    <property type="entry name" value="LUNG ADENOMA SUSCEPTIBILITY 1-RELATED"/>
    <property type="match status" value="1"/>
</dbReference>
<evidence type="ECO:0008006" key="7">
    <source>
        <dbReference type="Google" id="ProtNLM"/>
    </source>
</evidence>
<dbReference type="InterPro" id="IPR031826">
    <property type="entry name" value="IC97/Casc1_N"/>
</dbReference>
<accession>B3M6V4</accession>
<dbReference type="AlphaFoldDB" id="B3M6V4"/>
<dbReference type="FunCoup" id="B3M6V4">
    <property type="interactions" value="7"/>
</dbReference>